<keyword evidence="3" id="KW-1185">Reference proteome</keyword>
<evidence type="ECO:0000313" key="3">
    <source>
        <dbReference type="Proteomes" id="UP000054477"/>
    </source>
</evidence>
<dbReference type="OrthoDB" id="262547at2759"/>
<accession>A0A0C9X6W4</accession>
<dbReference type="Proteomes" id="UP000054477">
    <property type="component" value="Unassembled WGS sequence"/>
</dbReference>
<reference evidence="2 3" key="1">
    <citation type="submission" date="2014-04" db="EMBL/GenBank/DDBJ databases">
        <authorList>
            <consortium name="DOE Joint Genome Institute"/>
            <person name="Kuo A."/>
            <person name="Kohler A."/>
            <person name="Nagy L.G."/>
            <person name="Floudas D."/>
            <person name="Copeland A."/>
            <person name="Barry K.W."/>
            <person name="Cichocki N."/>
            <person name="Veneault-Fourrey C."/>
            <person name="LaButti K."/>
            <person name="Lindquist E.A."/>
            <person name="Lipzen A."/>
            <person name="Lundell T."/>
            <person name="Morin E."/>
            <person name="Murat C."/>
            <person name="Sun H."/>
            <person name="Tunlid A."/>
            <person name="Henrissat B."/>
            <person name="Grigoriev I.V."/>
            <person name="Hibbett D.S."/>
            <person name="Martin F."/>
            <person name="Nordberg H.P."/>
            <person name="Cantor M.N."/>
            <person name="Hua S.X."/>
        </authorList>
    </citation>
    <scope>NUCLEOTIDE SEQUENCE [LARGE SCALE GENOMIC DNA]</scope>
    <source>
        <strain evidence="2 3">LaAM-08-1</strain>
    </source>
</reference>
<proteinExistence type="predicted"/>
<dbReference type="EMBL" id="KN838848">
    <property type="protein sequence ID" value="KIJ93371.1"/>
    <property type="molecule type" value="Genomic_DNA"/>
</dbReference>
<name>A0A0C9X6W4_9AGAR</name>
<organism evidence="2 3">
    <name type="scientific">Laccaria amethystina LaAM-08-1</name>
    <dbReference type="NCBI Taxonomy" id="1095629"/>
    <lineage>
        <taxon>Eukaryota</taxon>
        <taxon>Fungi</taxon>
        <taxon>Dikarya</taxon>
        <taxon>Basidiomycota</taxon>
        <taxon>Agaricomycotina</taxon>
        <taxon>Agaricomycetes</taxon>
        <taxon>Agaricomycetidae</taxon>
        <taxon>Agaricales</taxon>
        <taxon>Agaricineae</taxon>
        <taxon>Hydnangiaceae</taxon>
        <taxon>Laccaria</taxon>
    </lineage>
</organism>
<evidence type="ECO:0000313" key="2">
    <source>
        <dbReference type="EMBL" id="KIJ93371.1"/>
    </source>
</evidence>
<reference evidence="2" key="3">
    <citation type="submission" date="2015-02" db="EMBL/GenBank/DDBJ databases">
        <title>Evolutionary Origins and Diversification of the Mycorrhizal Mutualists.</title>
        <authorList>
            <consortium name="DOE Joint Genome Institute"/>
            <consortium name="Mycorrhizal Genomics Consortium"/>
            <person name="Kohler A."/>
            <person name="Kuo A."/>
            <person name="Nagy L.G."/>
            <person name="Floudas D."/>
            <person name="Copeland A."/>
            <person name="Barry K.W."/>
            <person name="Cichocki N."/>
            <person name="Veneault-Fourrey C."/>
            <person name="LaButti K."/>
            <person name="Lindquist E.A."/>
            <person name="Lipzen A."/>
            <person name="Lundell T."/>
            <person name="Morin E."/>
            <person name="Murat C."/>
            <person name="Riley R."/>
            <person name="Ohm R."/>
            <person name="Sun H."/>
            <person name="Tunlid A."/>
            <person name="Henrissat B."/>
            <person name="Grigoriev I.V."/>
            <person name="Hibbett D.S."/>
            <person name="Martin F."/>
        </authorList>
    </citation>
    <scope>NUCLEOTIDE SEQUENCE</scope>
    <source>
        <strain evidence="2 3">LaAM-08-1</strain>
    </source>
</reference>
<gene>
    <name evidence="2" type="ORF">K443DRAFT_402127</name>
    <name evidence="1" type="ORF">K443DRAFT_553601</name>
</gene>
<dbReference type="EMBL" id="KN839218">
    <property type="protein sequence ID" value="KIJ90315.1"/>
    <property type="molecule type" value="Genomic_DNA"/>
</dbReference>
<dbReference type="AlphaFoldDB" id="A0A0C9X6W4"/>
<evidence type="ECO:0000313" key="1">
    <source>
        <dbReference type="EMBL" id="KIJ90315.1"/>
    </source>
</evidence>
<protein>
    <submittedName>
        <fullName evidence="2">Uncharacterized protein</fullName>
    </submittedName>
</protein>
<dbReference type="HOGENOM" id="CLU_2085204_0_0_1"/>
<sequence length="117" mass="13147">MVFDPAPFYSPPHVRFKMTEITEGERSAERRNLTAICGCKRLTIPAQIEVRPTRLPIPTWGTPPIQPRPRICGVGAETALVIPKDRTSTRFGSGCRTSRRWLGEAWLEDSFVPDVVV</sequence>
<reference evidence="3" key="2">
    <citation type="submission" date="2015-01" db="EMBL/GenBank/DDBJ databases">
        <title>Evolutionary Origins and Diversification of the Mycorrhizal Mutualists.</title>
        <authorList>
            <consortium name="DOE Joint Genome Institute"/>
            <consortium name="Mycorrhizal Genomics Consortium"/>
            <person name="Kohler A."/>
            <person name="Kuo A."/>
            <person name="Nagy L.G."/>
            <person name="Floudas D."/>
            <person name="Copeland A."/>
            <person name="Barry K.W."/>
            <person name="Cichocki N."/>
            <person name="Veneault-Fourrey C."/>
            <person name="LaButti K."/>
            <person name="Lindquist E.A."/>
            <person name="Lipzen A."/>
            <person name="Lundell T."/>
            <person name="Morin E."/>
            <person name="Murat C."/>
            <person name="Riley R."/>
            <person name="Ohm R."/>
            <person name="Sun H."/>
            <person name="Tunlid A."/>
            <person name="Henrissat B."/>
            <person name="Grigoriev I.V."/>
            <person name="Hibbett D.S."/>
            <person name="Martin F."/>
        </authorList>
    </citation>
    <scope>NUCLEOTIDE SEQUENCE [LARGE SCALE GENOMIC DNA]</scope>
    <source>
        <strain evidence="3">LaAM-08-1</strain>
    </source>
</reference>